<organism evidence="2 3">
    <name type="scientific">Stutzerimonas balearica</name>
    <dbReference type="NCBI Taxonomy" id="74829"/>
    <lineage>
        <taxon>Bacteria</taxon>
        <taxon>Pseudomonadati</taxon>
        <taxon>Pseudomonadota</taxon>
        <taxon>Gammaproteobacteria</taxon>
        <taxon>Pseudomonadales</taxon>
        <taxon>Pseudomonadaceae</taxon>
        <taxon>Stutzerimonas</taxon>
    </lineage>
</organism>
<feature type="domain" description="AB hydrolase-1" evidence="1">
    <location>
        <begin position="133"/>
        <end position="383"/>
    </location>
</feature>
<reference evidence="2 3" key="1">
    <citation type="submission" date="2020-12" db="EMBL/GenBank/DDBJ databases">
        <title>FDA dAtabase for Regulatory Grade micrObial Sequences (FDA-ARGOS): Supporting development and validation of Infectious Disease Dx tests.</title>
        <authorList>
            <person name="Sproer C."/>
            <person name="Gronow S."/>
            <person name="Severitt S."/>
            <person name="Schroder I."/>
            <person name="Tallon L."/>
            <person name="Sadzewicz L."/>
            <person name="Zhao X."/>
            <person name="Boylan J."/>
            <person name="Ott S."/>
            <person name="Bowen H."/>
            <person name="Vavikolanu K."/>
            <person name="Mehta A."/>
            <person name="Aluvathingal J."/>
            <person name="Nadendla S."/>
            <person name="Lowell S."/>
            <person name="Myers T."/>
            <person name="Yan Y."/>
            <person name="Sichtig H."/>
        </authorList>
    </citation>
    <scope>NUCLEOTIDE SEQUENCE [LARGE SCALE GENOMIC DNA]</scope>
    <source>
        <strain evidence="2 3">FDAARGOS_1013</strain>
    </source>
</reference>
<dbReference type="GO" id="GO:0047372">
    <property type="term" value="F:monoacylglycerol lipase activity"/>
    <property type="evidence" value="ECO:0007669"/>
    <property type="project" value="TreeGrafter"/>
</dbReference>
<proteinExistence type="predicted"/>
<dbReference type="PRINTS" id="PR00412">
    <property type="entry name" value="EPOXHYDRLASE"/>
</dbReference>
<dbReference type="GO" id="GO:0016020">
    <property type="term" value="C:membrane"/>
    <property type="evidence" value="ECO:0007669"/>
    <property type="project" value="TreeGrafter"/>
</dbReference>
<dbReference type="InterPro" id="IPR029058">
    <property type="entry name" value="AB_hydrolase_fold"/>
</dbReference>
<dbReference type="PANTHER" id="PTHR43798:SF33">
    <property type="entry name" value="HYDROLASE, PUTATIVE (AFU_ORTHOLOGUE AFUA_2G14860)-RELATED"/>
    <property type="match status" value="1"/>
</dbReference>
<dbReference type="Gene3D" id="3.40.50.1820">
    <property type="entry name" value="alpha/beta hydrolase"/>
    <property type="match status" value="1"/>
</dbReference>
<sequence>MPSRPLLCRVTKGSAATRGQNLVRAPANPGRPWRYYKGARVNRCSRRAWLPPRCHLPGERCVNKPLPSLCCLLGLAVLSAAHAGPRPSYGPQLEGFDYPYPVTRHALSSQGQSLSMAYMDVPPQGEANGRTALLLHGKNFCAATWEQTIAVLSERGFRVIAPDQIGFCRSSKPEGYQFSFAQLAHNTRQLLQALKVERATVIGHSMGGMLASRFALNYPEQVEQLVLVNPIGLEDWQAEGVPYAPIEQLYQAELKTDFDSIKAYQRKFYYNGQWKPEYDRPVEMLAGLYAGEGREIVAWNQAQTSDMVFTQPVIHEFAQLQVPTLLLIGNQDRTAPGANRAPQAVAERLGNYPVLARDAAQRIPQATLVTFAELGHSPQIEAPKRFHRALLQGLEARR</sequence>
<dbReference type="AlphaFoldDB" id="A0A9X7V4S6"/>
<evidence type="ECO:0000259" key="1">
    <source>
        <dbReference type="Pfam" id="PF00561"/>
    </source>
</evidence>
<accession>A0A9X7V4S6</accession>
<dbReference type="InterPro" id="IPR050266">
    <property type="entry name" value="AB_hydrolase_sf"/>
</dbReference>
<keyword evidence="2" id="KW-0378">Hydrolase</keyword>
<dbReference type="PANTHER" id="PTHR43798">
    <property type="entry name" value="MONOACYLGLYCEROL LIPASE"/>
    <property type="match status" value="1"/>
</dbReference>
<protein>
    <submittedName>
        <fullName evidence="2">Alpha/beta hydrolase</fullName>
    </submittedName>
</protein>
<dbReference type="Proteomes" id="UP000595933">
    <property type="component" value="Chromosome"/>
</dbReference>
<dbReference type="GO" id="GO:0046464">
    <property type="term" value="P:acylglycerol catabolic process"/>
    <property type="evidence" value="ECO:0007669"/>
    <property type="project" value="TreeGrafter"/>
</dbReference>
<dbReference type="Pfam" id="PF00561">
    <property type="entry name" value="Abhydrolase_1"/>
    <property type="match status" value="1"/>
</dbReference>
<dbReference type="PRINTS" id="PR00111">
    <property type="entry name" value="ABHYDROLASE"/>
</dbReference>
<evidence type="ECO:0000313" key="3">
    <source>
        <dbReference type="Proteomes" id="UP000595933"/>
    </source>
</evidence>
<evidence type="ECO:0000313" key="2">
    <source>
        <dbReference type="EMBL" id="QQN51213.1"/>
    </source>
</evidence>
<gene>
    <name evidence="2" type="ORF">I6H70_01690</name>
</gene>
<dbReference type="EMBL" id="CP067013">
    <property type="protein sequence ID" value="QQN51213.1"/>
    <property type="molecule type" value="Genomic_DNA"/>
</dbReference>
<dbReference type="InterPro" id="IPR000639">
    <property type="entry name" value="Epox_hydrolase-like"/>
</dbReference>
<dbReference type="InterPro" id="IPR000073">
    <property type="entry name" value="AB_hydrolase_1"/>
</dbReference>
<name>A0A9X7V4S6_9GAMM</name>
<dbReference type="SUPFAM" id="SSF53474">
    <property type="entry name" value="alpha/beta-Hydrolases"/>
    <property type="match status" value="1"/>
</dbReference>